<accession>A0A133UR58</accession>
<protein>
    <recommendedName>
        <fullName evidence="1">DNA binding protein Tfx C-terminal domain-containing protein</fullName>
    </recommendedName>
</protein>
<dbReference type="EMBL" id="LHXS01000053">
    <property type="protein sequence ID" value="KXA96620.1"/>
    <property type="molecule type" value="Genomic_DNA"/>
</dbReference>
<organism evidence="2 3">
    <name type="scientific">candidate division MSBL1 archaeon SCGC-AAA259I14</name>
    <dbReference type="NCBI Taxonomy" id="1698268"/>
    <lineage>
        <taxon>Archaea</taxon>
        <taxon>Methanobacteriati</taxon>
        <taxon>Methanobacteriota</taxon>
        <taxon>candidate division MSBL1</taxon>
    </lineage>
</organism>
<keyword evidence="3" id="KW-1185">Reference proteome</keyword>
<dbReference type="SUPFAM" id="SSF89915">
    <property type="entry name" value="DNA-binding protein Tfx"/>
    <property type="match status" value="1"/>
</dbReference>
<name>A0A133UR58_9EURY</name>
<gene>
    <name evidence="2" type="ORF">AKJ38_02980</name>
</gene>
<reference evidence="2 3" key="1">
    <citation type="journal article" date="2016" name="Sci. Rep.">
        <title>Metabolic traits of an uncultured archaeal lineage -MSBL1- from brine pools of the Red Sea.</title>
        <authorList>
            <person name="Mwirichia R."/>
            <person name="Alam I."/>
            <person name="Rashid M."/>
            <person name="Vinu M."/>
            <person name="Ba-Alawi W."/>
            <person name="Anthony Kamau A."/>
            <person name="Kamanda Ngugi D."/>
            <person name="Goker M."/>
            <person name="Klenk H.P."/>
            <person name="Bajic V."/>
            <person name="Stingl U."/>
        </authorList>
    </citation>
    <scope>NUCLEOTIDE SEQUENCE [LARGE SCALE GENOMIC DNA]</scope>
    <source>
        <strain evidence="2">SCGC-AAA259I14</strain>
    </source>
</reference>
<feature type="domain" description="DNA binding protein Tfx C-terminal" evidence="1">
    <location>
        <begin position="17"/>
        <end position="97"/>
    </location>
</feature>
<dbReference type="InterPro" id="IPR004645">
    <property type="entry name" value="Tfx_DNA-bd_arc"/>
</dbReference>
<comment type="caution">
    <text evidence="2">The sequence shown here is derived from an EMBL/GenBank/DDBJ whole genome shotgun (WGS) entry which is preliminary data.</text>
</comment>
<dbReference type="GO" id="GO:0003677">
    <property type="term" value="F:DNA binding"/>
    <property type="evidence" value="ECO:0007669"/>
    <property type="project" value="InterPro"/>
</dbReference>
<dbReference type="Pfam" id="PF14601">
    <property type="entry name" value="TFX_C"/>
    <property type="match status" value="1"/>
</dbReference>
<dbReference type="InterPro" id="IPR036657">
    <property type="entry name" value="Tfx_DNA-bd_sf_arc"/>
</dbReference>
<evidence type="ECO:0000259" key="1">
    <source>
        <dbReference type="Pfam" id="PF14601"/>
    </source>
</evidence>
<dbReference type="NCBIfam" id="TIGR00721">
    <property type="entry name" value="tfx"/>
    <property type="match status" value="1"/>
</dbReference>
<evidence type="ECO:0000313" key="3">
    <source>
        <dbReference type="Proteomes" id="UP000070414"/>
    </source>
</evidence>
<dbReference type="InterPro" id="IPR029291">
    <property type="entry name" value="Tfx_C"/>
</dbReference>
<dbReference type="Proteomes" id="UP000070414">
    <property type="component" value="Unassembled WGS sequence"/>
</dbReference>
<dbReference type="AlphaFoldDB" id="A0A133UR58"/>
<dbReference type="Gene3D" id="3.30.1190.10">
    <property type="entry name" value="DNA-binding protein Tfx superfamily, archaea"/>
    <property type="match status" value="1"/>
</dbReference>
<evidence type="ECO:0000313" key="2">
    <source>
        <dbReference type="EMBL" id="KXA96620.1"/>
    </source>
</evidence>
<proteinExistence type="predicted"/>
<sequence>NVSAIERNARRNIQKSERTLELAKVLKAPVTLEIGKGTELYEIPRIVFDKGDDEDININLNGPKLLRKVREDAAAVLQKKKVVGKIKVGISRDGEVSLEVGESE</sequence>
<feature type="non-terminal residue" evidence="2">
    <location>
        <position position="1"/>
    </location>
</feature>